<sequence>MPPTSMSIRQICRSTEALMTPTMNNKAYGIELHAHRFAAWSACRAAFRGRTGLNICSGSLILENCGAANFLSANSLPDPTEIDASHRVWCENACGTAEHLGLNISHGIAAKLVNVYLKARFVCGGQHFHPKVSALHPPVDGILLSSLVARGIIQRSRTGNIPSWTKFDLDNYQNVIMRIRDHLGNSPMWMIEEHWDPRLEVRA</sequence>
<accession>A0A368Z560</accession>
<evidence type="ECO:0000313" key="1">
    <source>
        <dbReference type="EMBL" id="RCW87583.1"/>
    </source>
</evidence>
<gene>
    <name evidence="1" type="ORF">C7476_101349</name>
</gene>
<proteinExistence type="predicted"/>
<dbReference type="EMBL" id="QPJM01000001">
    <property type="protein sequence ID" value="RCW87583.1"/>
    <property type="molecule type" value="Genomic_DNA"/>
</dbReference>
<dbReference type="AlphaFoldDB" id="A0A368Z560"/>
<dbReference type="Proteomes" id="UP000253324">
    <property type="component" value="Unassembled WGS sequence"/>
</dbReference>
<protein>
    <submittedName>
        <fullName evidence="1">Uncharacterized protein</fullName>
    </submittedName>
</protein>
<evidence type="ECO:0000313" key="2">
    <source>
        <dbReference type="Proteomes" id="UP000253324"/>
    </source>
</evidence>
<name>A0A368Z560_9HYPH</name>
<keyword evidence="2" id="KW-1185">Reference proteome</keyword>
<reference evidence="1 2" key="1">
    <citation type="submission" date="2018-07" db="EMBL/GenBank/DDBJ databases">
        <title>Genomic Encyclopedia of Type Strains, Phase III (KMG-III): the genomes of soil and plant-associated and newly described type strains.</title>
        <authorList>
            <person name="Whitman W."/>
        </authorList>
    </citation>
    <scope>NUCLEOTIDE SEQUENCE [LARGE SCALE GENOMIC DNA]</scope>
    <source>
        <strain evidence="1 2">31-25a</strain>
    </source>
</reference>
<organism evidence="1 2">
    <name type="scientific">Phyllobacterium bourgognense</name>
    <dbReference type="NCBI Taxonomy" id="314236"/>
    <lineage>
        <taxon>Bacteria</taxon>
        <taxon>Pseudomonadati</taxon>
        <taxon>Pseudomonadota</taxon>
        <taxon>Alphaproteobacteria</taxon>
        <taxon>Hyphomicrobiales</taxon>
        <taxon>Phyllobacteriaceae</taxon>
        <taxon>Phyllobacterium</taxon>
    </lineage>
</organism>
<comment type="caution">
    <text evidence="1">The sequence shown here is derived from an EMBL/GenBank/DDBJ whole genome shotgun (WGS) entry which is preliminary data.</text>
</comment>